<comment type="caution">
    <text evidence="10">The sequence shown here is derived from an EMBL/GenBank/DDBJ whole genome shotgun (WGS) entry which is preliminary data.</text>
</comment>
<dbReference type="Pfam" id="PF00004">
    <property type="entry name" value="AAA"/>
    <property type="match status" value="1"/>
</dbReference>
<dbReference type="InterPro" id="IPR050130">
    <property type="entry name" value="ClpA_ClpB"/>
</dbReference>
<keyword evidence="5 7" id="KW-0143">Chaperone</keyword>
<evidence type="ECO:0000256" key="8">
    <source>
        <dbReference type="SAM" id="Coils"/>
    </source>
</evidence>
<dbReference type="SUPFAM" id="SSF81923">
    <property type="entry name" value="Double Clp-N motif"/>
    <property type="match status" value="1"/>
</dbReference>
<evidence type="ECO:0000256" key="1">
    <source>
        <dbReference type="ARBA" id="ARBA00022737"/>
    </source>
</evidence>
<dbReference type="Gene3D" id="1.10.8.60">
    <property type="match status" value="2"/>
</dbReference>
<dbReference type="InterPro" id="IPR036628">
    <property type="entry name" value="Clp_N_dom_sf"/>
</dbReference>
<dbReference type="InterPro" id="IPR019489">
    <property type="entry name" value="Clp_ATPase_C"/>
</dbReference>
<dbReference type="Gene3D" id="3.40.50.300">
    <property type="entry name" value="P-loop containing nucleotide triphosphate hydrolases"/>
    <property type="match status" value="2"/>
</dbReference>
<sequence length="1042" mass="115551">MARSAASRLARVTRAAAAATARRQAPGVSREVLPRALAPLAGDASASASASASAAAAAATRRPAWFAAPLGRFPVGAGLMVPPRRLFHSTAPAQYSAAGTSSSSQITPGEFTEMAWEGIVGAVDAARLSKQQIVESEHLMKALLEQKDGLARRIFSKAGIDNTSVLQATDDFISRQPKVVGDTSGPIIGSSFVSILDNAKKHKKEYGDEFVSVEHILQAFTSDKRFGQQLFKDLKIVENDLKEAISAVRGSQRVTDQNPEGKYQALEKYGIDLTESARRGKLDPVIGRDDEVRRCIQILCRRTKNNPVIIGEPGVGKTAIAEGLAQRIVRGDVPEPLMNRRLISLDMGALLAGAKFRGDFEERLKAVLKEVTASNGQIILFIDEIHTVVGAGAAGGAMDAGNLLKPMLGRGELRCIGATTLDEYRKYIEKDAALERRFQQVYCDGALVAAAVLSDRYITGRFLPDKAIDLVDEAAAKLKMEITSKPIELDEVDREIIRLEMEKLSLKNDMDKASKERLSRLEAELESLKQKQKNLSEHWEYEKSLMTRIRSIKEEIDRVNLEIEAAEREYDLNRAAELKYGTLLSLQKQLEEAENKLVEFQQSGKSMLREEVTDVDIAEIVSKWTGIPVSNLQQSEREKLLLLEDVLHKRVIGQDIAVKSVANAIRRSRAGLSDPNRPIASFMFMGPTGVGKTELGKTLAEFLFNTENALIRIDMSEYMEKHAVSRLVGSPPGYVGYEEGGQLTESVRRRPYSVVLFDEIEKAHQDVFNILLQLLDDGRITDSQGRTVSFTNCVIIMTSNIGSPLILDTLRNTTDSKEAVYEIMKKQVIEMARQTFRPEFLNRIDEYIVFQPLDTSEINRIVEIQLNRVKSRLKQQKIHLQYTPEAVELLGSLGFDPNYGARPVKRVIQQMVENEIALGVLKGDFKEDDTVLVDVSSAAIAKGLAPQKKLVLQRVENRNEEGRGASGVSWLWPNFGARPVKRVIQQMVENEIALGALKGTFEEDDTILVDVSSAPNAKGLAPQKELVLRRIYRKWKRRVSSH</sequence>
<dbReference type="Gene3D" id="1.10.1780.10">
    <property type="entry name" value="Clp, N-terminal domain"/>
    <property type="match status" value="1"/>
</dbReference>
<evidence type="ECO:0000256" key="4">
    <source>
        <dbReference type="ARBA" id="ARBA00022946"/>
    </source>
</evidence>
<reference evidence="11" key="1">
    <citation type="journal article" date="2019" name="Nat. Commun.">
        <title>The genome of broomcorn millet.</title>
        <authorList>
            <person name="Zou C."/>
            <person name="Miki D."/>
            <person name="Li D."/>
            <person name="Tang Q."/>
            <person name="Xiao L."/>
            <person name="Rajput S."/>
            <person name="Deng P."/>
            <person name="Jia W."/>
            <person name="Huang R."/>
            <person name="Zhang M."/>
            <person name="Sun Y."/>
            <person name="Hu J."/>
            <person name="Fu X."/>
            <person name="Schnable P.S."/>
            <person name="Li F."/>
            <person name="Zhang H."/>
            <person name="Feng B."/>
            <person name="Zhu X."/>
            <person name="Liu R."/>
            <person name="Schnable J.C."/>
            <person name="Zhu J.-K."/>
            <person name="Zhang H."/>
        </authorList>
    </citation>
    <scope>NUCLEOTIDE SEQUENCE [LARGE SCALE GENOMIC DNA]</scope>
</reference>
<dbReference type="PROSITE" id="PS00871">
    <property type="entry name" value="CLPAB_2"/>
    <property type="match status" value="1"/>
</dbReference>
<organism evidence="10 11">
    <name type="scientific">Panicum miliaceum</name>
    <name type="common">Proso millet</name>
    <name type="synonym">Broomcorn millet</name>
    <dbReference type="NCBI Taxonomy" id="4540"/>
    <lineage>
        <taxon>Eukaryota</taxon>
        <taxon>Viridiplantae</taxon>
        <taxon>Streptophyta</taxon>
        <taxon>Embryophyta</taxon>
        <taxon>Tracheophyta</taxon>
        <taxon>Spermatophyta</taxon>
        <taxon>Magnoliopsida</taxon>
        <taxon>Liliopsida</taxon>
        <taxon>Poales</taxon>
        <taxon>Poaceae</taxon>
        <taxon>PACMAD clade</taxon>
        <taxon>Panicoideae</taxon>
        <taxon>Panicodae</taxon>
        <taxon>Paniceae</taxon>
        <taxon>Panicinae</taxon>
        <taxon>Panicum</taxon>
        <taxon>Panicum sect. Panicum</taxon>
    </lineage>
</organism>
<dbReference type="PROSITE" id="PS51903">
    <property type="entry name" value="CLP_R"/>
    <property type="match status" value="1"/>
</dbReference>
<evidence type="ECO:0000256" key="7">
    <source>
        <dbReference type="RuleBase" id="RU004432"/>
    </source>
</evidence>
<dbReference type="OrthoDB" id="47330at2759"/>
<dbReference type="SUPFAM" id="SSF52540">
    <property type="entry name" value="P-loop containing nucleoside triphosphate hydrolases"/>
    <property type="match status" value="2"/>
</dbReference>
<evidence type="ECO:0000256" key="3">
    <source>
        <dbReference type="ARBA" id="ARBA00022840"/>
    </source>
</evidence>
<dbReference type="InterPro" id="IPR004176">
    <property type="entry name" value="Clp_R_N"/>
</dbReference>
<evidence type="ECO:0000313" key="10">
    <source>
        <dbReference type="EMBL" id="RLM78386.1"/>
    </source>
</evidence>
<dbReference type="CDD" id="cd00009">
    <property type="entry name" value="AAA"/>
    <property type="match status" value="1"/>
</dbReference>
<accession>A0A3L6QG94</accession>
<dbReference type="SMART" id="SM01086">
    <property type="entry name" value="ClpB_D2-small"/>
    <property type="match status" value="1"/>
</dbReference>
<feature type="domain" description="Clp R" evidence="9">
    <location>
        <begin position="108"/>
        <end position="251"/>
    </location>
</feature>
<dbReference type="PANTHER" id="PTHR11638">
    <property type="entry name" value="ATP-DEPENDENT CLP PROTEASE"/>
    <property type="match status" value="1"/>
</dbReference>
<keyword evidence="4" id="KW-0809">Transit peptide</keyword>
<dbReference type="EMBL" id="PQIB02000012">
    <property type="protein sequence ID" value="RLM78386.1"/>
    <property type="molecule type" value="Genomic_DNA"/>
</dbReference>
<proteinExistence type="inferred from homology"/>
<dbReference type="FunFam" id="3.40.50.300:FF:000025">
    <property type="entry name" value="ATP-dependent Clp protease subunit"/>
    <property type="match status" value="1"/>
</dbReference>
<dbReference type="InterPro" id="IPR003593">
    <property type="entry name" value="AAA+_ATPase"/>
</dbReference>
<dbReference type="FunFam" id="1.10.8.60:FF:000017">
    <property type="entry name" value="ATP-dependent chaperone ClpB"/>
    <property type="match status" value="1"/>
</dbReference>
<name>A0A3L6QG94_PANMI</name>
<dbReference type="GO" id="GO:0005524">
    <property type="term" value="F:ATP binding"/>
    <property type="evidence" value="ECO:0007669"/>
    <property type="project" value="UniProtKB-KW"/>
</dbReference>
<dbReference type="Pfam" id="PF07724">
    <property type="entry name" value="AAA_2"/>
    <property type="match status" value="1"/>
</dbReference>
<evidence type="ECO:0000256" key="2">
    <source>
        <dbReference type="ARBA" id="ARBA00022741"/>
    </source>
</evidence>
<dbReference type="Pfam" id="PF17871">
    <property type="entry name" value="AAA_lid_9"/>
    <property type="match status" value="1"/>
</dbReference>
<comment type="similarity">
    <text evidence="7">Belongs to the ClpA/ClpB family.</text>
</comment>
<dbReference type="Pfam" id="PF10431">
    <property type="entry name" value="ClpB_D2-small"/>
    <property type="match status" value="2"/>
</dbReference>
<keyword evidence="11" id="KW-1185">Reference proteome</keyword>
<keyword evidence="1 6" id="KW-0677">Repeat</keyword>
<dbReference type="Proteomes" id="UP000275267">
    <property type="component" value="Unassembled WGS sequence"/>
</dbReference>
<keyword evidence="2 7" id="KW-0547">Nucleotide-binding</keyword>
<dbReference type="PANTHER" id="PTHR11638:SF86">
    <property type="entry name" value="CHAPERONE PROTEIN CLPB4, MITOCHONDRIAL"/>
    <property type="match status" value="1"/>
</dbReference>
<evidence type="ECO:0000313" key="11">
    <source>
        <dbReference type="Proteomes" id="UP000275267"/>
    </source>
</evidence>
<evidence type="ECO:0000256" key="5">
    <source>
        <dbReference type="ARBA" id="ARBA00023186"/>
    </source>
</evidence>
<dbReference type="Pfam" id="PF02861">
    <property type="entry name" value="Clp_N"/>
    <property type="match status" value="1"/>
</dbReference>
<dbReference type="InterPro" id="IPR041546">
    <property type="entry name" value="ClpA/ClpB_AAA_lid"/>
</dbReference>
<dbReference type="GO" id="GO:0034605">
    <property type="term" value="P:cellular response to heat"/>
    <property type="evidence" value="ECO:0007669"/>
    <property type="project" value="TreeGrafter"/>
</dbReference>
<protein>
    <recommendedName>
        <fullName evidence="9">Clp R domain-containing protein</fullName>
    </recommendedName>
</protein>
<dbReference type="FunFam" id="1.10.1780.10:FF:000006">
    <property type="entry name" value="Chaperone protein ClpB3, chloroplastic"/>
    <property type="match status" value="1"/>
</dbReference>
<keyword evidence="3 7" id="KW-0067">ATP-binding</keyword>
<dbReference type="GO" id="GO:0005737">
    <property type="term" value="C:cytoplasm"/>
    <property type="evidence" value="ECO:0007669"/>
    <property type="project" value="TreeGrafter"/>
</dbReference>
<dbReference type="InterPro" id="IPR018368">
    <property type="entry name" value="ClpA/B_CS1"/>
</dbReference>
<dbReference type="InterPro" id="IPR003959">
    <property type="entry name" value="ATPase_AAA_core"/>
</dbReference>
<evidence type="ECO:0000259" key="9">
    <source>
        <dbReference type="PROSITE" id="PS51903"/>
    </source>
</evidence>
<dbReference type="SMART" id="SM00382">
    <property type="entry name" value="AAA"/>
    <property type="match status" value="2"/>
</dbReference>
<dbReference type="AlphaFoldDB" id="A0A3L6QG94"/>
<dbReference type="STRING" id="4540.A0A3L6QG94"/>
<gene>
    <name evidence="10" type="ORF">C2845_PM12G04850</name>
</gene>
<dbReference type="FunFam" id="3.40.50.300:FF:000010">
    <property type="entry name" value="Chaperone clpB 1, putative"/>
    <property type="match status" value="1"/>
</dbReference>
<dbReference type="GO" id="GO:0016887">
    <property type="term" value="F:ATP hydrolysis activity"/>
    <property type="evidence" value="ECO:0007669"/>
    <property type="project" value="InterPro"/>
</dbReference>
<dbReference type="PROSITE" id="PS00870">
    <property type="entry name" value="CLPAB_1"/>
    <property type="match status" value="1"/>
</dbReference>
<evidence type="ECO:0000256" key="6">
    <source>
        <dbReference type="PROSITE-ProRule" id="PRU01251"/>
    </source>
</evidence>
<dbReference type="Gene3D" id="6.10.140.130">
    <property type="match status" value="1"/>
</dbReference>
<dbReference type="InterPro" id="IPR028299">
    <property type="entry name" value="ClpA/B_CS2"/>
</dbReference>
<keyword evidence="8" id="KW-0175">Coiled coil</keyword>
<dbReference type="InterPro" id="IPR027417">
    <property type="entry name" value="P-loop_NTPase"/>
</dbReference>
<dbReference type="CDD" id="cd19499">
    <property type="entry name" value="RecA-like_ClpB_Hsp104-like"/>
    <property type="match status" value="1"/>
</dbReference>
<dbReference type="PRINTS" id="PR00300">
    <property type="entry name" value="CLPPROTEASEA"/>
</dbReference>
<dbReference type="InterPro" id="IPR001270">
    <property type="entry name" value="ClpA/B"/>
</dbReference>
<feature type="coiled-coil region" evidence="8">
    <location>
        <begin position="489"/>
        <end position="610"/>
    </location>
</feature>